<protein>
    <submittedName>
        <fullName evidence="1">Squamosa promoter-binding-like protein 12</fullName>
    </submittedName>
</protein>
<proteinExistence type="predicted"/>
<evidence type="ECO:0000313" key="2">
    <source>
        <dbReference type="Proteomes" id="UP001060215"/>
    </source>
</evidence>
<keyword evidence="2" id="KW-1185">Reference proteome</keyword>
<reference evidence="1 2" key="1">
    <citation type="journal article" date="2022" name="Plant J.">
        <title>Chromosome-level genome of Camellia lanceoleosa provides a valuable resource for understanding genome evolution and self-incompatibility.</title>
        <authorList>
            <person name="Gong W."/>
            <person name="Xiao S."/>
            <person name="Wang L."/>
            <person name="Liao Z."/>
            <person name="Chang Y."/>
            <person name="Mo W."/>
            <person name="Hu G."/>
            <person name="Li W."/>
            <person name="Zhao G."/>
            <person name="Zhu H."/>
            <person name="Hu X."/>
            <person name="Ji K."/>
            <person name="Xiang X."/>
            <person name="Song Q."/>
            <person name="Yuan D."/>
            <person name="Jin S."/>
            <person name="Zhang L."/>
        </authorList>
    </citation>
    <scope>NUCLEOTIDE SEQUENCE [LARGE SCALE GENOMIC DNA]</scope>
    <source>
        <strain evidence="1">SQ_2022a</strain>
    </source>
</reference>
<organism evidence="1 2">
    <name type="scientific">Camellia lanceoleosa</name>
    <dbReference type="NCBI Taxonomy" id="1840588"/>
    <lineage>
        <taxon>Eukaryota</taxon>
        <taxon>Viridiplantae</taxon>
        <taxon>Streptophyta</taxon>
        <taxon>Embryophyta</taxon>
        <taxon>Tracheophyta</taxon>
        <taxon>Spermatophyta</taxon>
        <taxon>Magnoliopsida</taxon>
        <taxon>eudicotyledons</taxon>
        <taxon>Gunneridae</taxon>
        <taxon>Pentapetalae</taxon>
        <taxon>asterids</taxon>
        <taxon>Ericales</taxon>
        <taxon>Theaceae</taxon>
        <taxon>Camellia</taxon>
    </lineage>
</organism>
<evidence type="ECO:0000313" key="1">
    <source>
        <dbReference type="EMBL" id="KAI8017322.1"/>
    </source>
</evidence>
<accession>A0ACC0HXT6</accession>
<dbReference type="EMBL" id="CM045759">
    <property type="protein sequence ID" value="KAI8017322.1"/>
    <property type="molecule type" value="Genomic_DNA"/>
</dbReference>
<comment type="caution">
    <text evidence="1">The sequence shown here is derived from an EMBL/GenBank/DDBJ whole genome shotgun (WGS) entry which is preliminary data.</text>
</comment>
<sequence>MVVSRQMPWRFLRAKATMDREQSSILLDAAMGQSRTDRIVFKLFGKDPSDFPLVLRKQILDWLSHNHTEIESYISLAVSY</sequence>
<gene>
    <name evidence="1" type="ORF">LOK49_LG04G00395</name>
</gene>
<dbReference type="Proteomes" id="UP001060215">
    <property type="component" value="Chromosome 2"/>
</dbReference>
<name>A0ACC0HXT6_9ERIC</name>